<evidence type="ECO:0000256" key="2">
    <source>
        <dbReference type="ARBA" id="ARBA00022679"/>
    </source>
</evidence>
<keyword evidence="2" id="KW-0808">Transferase</keyword>
<proteinExistence type="predicted"/>
<dbReference type="EMBL" id="JBFPJR010000040">
    <property type="protein sequence ID" value="MEX0429356.1"/>
    <property type="molecule type" value="Genomic_DNA"/>
</dbReference>
<keyword evidence="3 6" id="KW-0133">Cell shape</keyword>
<keyword evidence="4 6" id="KW-0573">Peptidoglycan synthesis</keyword>
<dbReference type="RefSeq" id="WP_367995320.1">
    <property type="nucleotide sequence ID" value="NZ_JBFPJR010000040.1"/>
</dbReference>
<dbReference type="PANTHER" id="PTHR30582:SF2">
    <property type="entry name" value="L,D-TRANSPEPTIDASE YCIB-RELATED"/>
    <property type="match status" value="1"/>
</dbReference>
<evidence type="ECO:0000313" key="10">
    <source>
        <dbReference type="EMBL" id="MEX0429356.1"/>
    </source>
</evidence>
<evidence type="ECO:0000256" key="4">
    <source>
        <dbReference type="ARBA" id="ARBA00022984"/>
    </source>
</evidence>
<dbReference type="PROSITE" id="PS52029">
    <property type="entry name" value="LD_TPASE"/>
    <property type="match status" value="1"/>
</dbReference>
<evidence type="ECO:0000256" key="8">
    <source>
        <dbReference type="SAM" id="Phobius"/>
    </source>
</evidence>
<accession>A0ABV3T2C2</accession>
<keyword evidence="11" id="KW-1185">Reference proteome</keyword>
<evidence type="ECO:0000256" key="7">
    <source>
        <dbReference type="SAM" id="MobiDB-lite"/>
    </source>
</evidence>
<sequence>MSKHRAEVKPRWGRICLSTAAGLVVLVALLGAVGLFHGSGHGGTAYDPAARVAGAAAEPSATASTPSGAPAESGSGMASYDAGDGASAAPASPSTSAGETPTKGASGTPAQARTIDTDTALPADSGEGRRAVFSMSRQRVWIVDDGDDVERTYLVSGSVTDNLQPGTYAVYSRSENAWGVDDSGTMKWFVRFAHGPNAAIGFHDIPVKDGQPLQTLRQLGTPQSHGCIRQKEADALAMWDFAQIGTKVVVTA</sequence>
<keyword evidence="8" id="KW-0472">Membrane</keyword>
<dbReference type="Proteomes" id="UP001556631">
    <property type="component" value="Unassembled WGS sequence"/>
</dbReference>
<dbReference type="Gene3D" id="2.40.440.10">
    <property type="entry name" value="L,D-transpeptidase catalytic domain-like"/>
    <property type="match status" value="1"/>
</dbReference>
<feature type="compositionally biased region" description="Low complexity" evidence="7">
    <location>
        <begin position="57"/>
        <end position="98"/>
    </location>
</feature>
<name>A0ABV3T2C2_9ACTN</name>
<evidence type="ECO:0000256" key="3">
    <source>
        <dbReference type="ARBA" id="ARBA00022960"/>
    </source>
</evidence>
<evidence type="ECO:0000256" key="6">
    <source>
        <dbReference type="PROSITE-ProRule" id="PRU01373"/>
    </source>
</evidence>
<feature type="region of interest" description="Disordered" evidence="7">
    <location>
        <begin position="57"/>
        <end position="127"/>
    </location>
</feature>
<feature type="active site" description="Proton donor/acceptor" evidence="6">
    <location>
        <position position="203"/>
    </location>
</feature>
<comment type="caution">
    <text evidence="10">The sequence shown here is derived from an EMBL/GenBank/DDBJ whole genome shotgun (WGS) entry which is preliminary data.</text>
</comment>
<dbReference type="CDD" id="cd16913">
    <property type="entry name" value="YkuD_like"/>
    <property type="match status" value="1"/>
</dbReference>
<evidence type="ECO:0000256" key="1">
    <source>
        <dbReference type="ARBA" id="ARBA00004752"/>
    </source>
</evidence>
<dbReference type="SUPFAM" id="SSF141523">
    <property type="entry name" value="L,D-transpeptidase catalytic domain-like"/>
    <property type="match status" value="1"/>
</dbReference>
<feature type="active site" description="Nucleophile" evidence="6">
    <location>
        <position position="227"/>
    </location>
</feature>
<dbReference type="InterPro" id="IPR038063">
    <property type="entry name" value="Transpep_catalytic_dom"/>
</dbReference>
<protein>
    <submittedName>
        <fullName evidence="10">L,D-transpeptidase family protein</fullName>
    </submittedName>
</protein>
<keyword evidence="8" id="KW-1133">Transmembrane helix</keyword>
<gene>
    <name evidence="10" type="ORF">AB3X52_17190</name>
</gene>
<keyword evidence="8" id="KW-0812">Transmembrane</keyword>
<organism evidence="10 11">
    <name type="scientific">Nocardioides eburneus</name>
    <dbReference type="NCBI Taxonomy" id="3231482"/>
    <lineage>
        <taxon>Bacteria</taxon>
        <taxon>Bacillati</taxon>
        <taxon>Actinomycetota</taxon>
        <taxon>Actinomycetes</taxon>
        <taxon>Propionibacteriales</taxon>
        <taxon>Nocardioidaceae</taxon>
        <taxon>Nocardioides</taxon>
    </lineage>
</organism>
<feature type="domain" description="L,D-TPase catalytic" evidence="9">
    <location>
        <begin position="129"/>
        <end position="251"/>
    </location>
</feature>
<evidence type="ECO:0000259" key="9">
    <source>
        <dbReference type="PROSITE" id="PS52029"/>
    </source>
</evidence>
<evidence type="ECO:0000313" key="11">
    <source>
        <dbReference type="Proteomes" id="UP001556631"/>
    </source>
</evidence>
<comment type="pathway">
    <text evidence="1 6">Cell wall biogenesis; peptidoglycan biosynthesis.</text>
</comment>
<dbReference type="InterPro" id="IPR050979">
    <property type="entry name" value="LD-transpeptidase"/>
</dbReference>
<dbReference type="PANTHER" id="PTHR30582">
    <property type="entry name" value="L,D-TRANSPEPTIDASE"/>
    <property type="match status" value="1"/>
</dbReference>
<evidence type="ECO:0000256" key="5">
    <source>
        <dbReference type="ARBA" id="ARBA00023316"/>
    </source>
</evidence>
<keyword evidence="5 6" id="KW-0961">Cell wall biogenesis/degradation</keyword>
<reference evidence="10 11" key="1">
    <citation type="submission" date="2024-07" db="EMBL/GenBank/DDBJ databases">
        <authorList>
            <person name="Lee S."/>
            <person name="Kang M."/>
        </authorList>
    </citation>
    <scope>NUCLEOTIDE SEQUENCE [LARGE SCALE GENOMIC DNA]</scope>
    <source>
        <strain evidence="10 11">DS6</strain>
    </source>
</reference>
<dbReference type="Pfam" id="PF03734">
    <property type="entry name" value="YkuD"/>
    <property type="match status" value="1"/>
</dbReference>
<dbReference type="InterPro" id="IPR005490">
    <property type="entry name" value="LD_TPept_cat_dom"/>
</dbReference>
<feature type="transmembrane region" description="Helical" evidence="8">
    <location>
        <begin position="12"/>
        <end position="36"/>
    </location>
</feature>